<evidence type="ECO:0000313" key="1">
    <source>
        <dbReference type="EMBL" id="OMP05715.1"/>
    </source>
</evidence>
<keyword evidence="2" id="KW-1185">Reference proteome</keyword>
<sequence length="23" mass="2502">MALLQACPLSFLVGFLNSTQYGQ</sequence>
<feature type="non-terminal residue" evidence="1">
    <location>
        <position position="23"/>
    </location>
</feature>
<dbReference type="Gramene" id="OMP05715">
    <property type="protein sequence ID" value="OMP05715"/>
    <property type="gene ID" value="CCACVL1_01844"/>
</dbReference>
<evidence type="ECO:0000313" key="2">
    <source>
        <dbReference type="Proteomes" id="UP000188268"/>
    </source>
</evidence>
<organism evidence="1 2">
    <name type="scientific">Corchorus capsularis</name>
    <name type="common">Jute</name>
    <dbReference type="NCBI Taxonomy" id="210143"/>
    <lineage>
        <taxon>Eukaryota</taxon>
        <taxon>Viridiplantae</taxon>
        <taxon>Streptophyta</taxon>
        <taxon>Embryophyta</taxon>
        <taxon>Tracheophyta</taxon>
        <taxon>Spermatophyta</taxon>
        <taxon>Magnoliopsida</taxon>
        <taxon>eudicotyledons</taxon>
        <taxon>Gunneridae</taxon>
        <taxon>Pentapetalae</taxon>
        <taxon>rosids</taxon>
        <taxon>malvids</taxon>
        <taxon>Malvales</taxon>
        <taxon>Malvaceae</taxon>
        <taxon>Grewioideae</taxon>
        <taxon>Apeibeae</taxon>
        <taxon>Corchorus</taxon>
    </lineage>
</organism>
<dbReference type="AlphaFoldDB" id="A0A1R3KF68"/>
<proteinExistence type="predicted"/>
<dbReference type="Proteomes" id="UP000188268">
    <property type="component" value="Unassembled WGS sequence"/>
</dbReference>
<dbReference type="EMBL" id="AWWV01005239">
    <property type="protein sequence ID" value="OMP05715.1"/>
    <property type="molecule type" value="Genomic_DNA"/>
</dbReference>
<reference evidence="1 2" key="1">
    <citation type="submission" date="2013-09" db="EMBL/GenBank/DDBJ databases">
        <title>Corchorus capsularis genome sequencing.</title>
        <authorList>
            <person name="Alam M."/>
            <person name="Haque M.S."/>
            <person name="Islam M.S."/>
            <person name="Emdad E.M."/>
            <person name="Islam M.M."/>
            <person name="Ahmed B."/>
            <person name="Halim A."/>
            <person name="Hossen Q.M.M."/>
            <person name="Hossain M.Z."/>
            <person name="Ahmed R."/>
            <person name="Khan M.M."/>
            <person name="Islam R."/>
            <person name="Rashid M.M."/>
            <person name="Khan S.A."/>
            <person name="Rahman M.S."/>
            <person name="Alam M."/>
        </authorList>
    </citation>
    <scope>NUCLEOTIDE SEQUENCE [LARGE SCALE GENOMIC DNA]</scope>
    <source>
        <strain evidence="2">cv. CVL-1</strain>
        <tissue evidence="1">Whole seedling</tissue>
    </source>
</reference>
<accession>A0A1R3KF68</accession>
<gene>
    <name evidence="1" type="ORF">CCACVL1_01844</name>
</gene>
<comment type="caution">
    <text evidence="1">The sequence shown here is derived from an EMBL/GenBank/DDBJ whole genome shotgun (WGS) entry which is preliminary data.</text>
</comment>
<name>A0A1R3KF68_COCAP</name>
<protein>
    <submittedName>
        <fullName evidence="1">Uncharacterized protein</fullName>
    </submittedName>
</protein>